<feature type="region of interest" description="Disordered" evidence="1">
    <location>
        <begin position="1"/>
        <end position="30"/>
    </location>
</feature>
<evidence type="ECO:0000256" key="2">
    <source>
        <dbReference type="SAM" id="Phobius"/>
    </source>
</evidence>
<keyword evidence="2" id="KW-0472">Membrane</keyword>
<sequence length="58" mass="5946">MSHPTNPGPEGDDPIGDAPDADPELVRDGPVQHRRSAGAVIATVAVVVVIVVLLVVLL</sequence>
<evidence type="ECO:0000256" key="1">
    <source>
        <dbReference type="SAM" id="MobiDB-lite"/>
    </source>
</evidence>
<name>A0A379M5L2_9NOCA</name>
<dbReference type="Proteomes" id="UP000254569">
    <property type="component" value="Unassembled WGS sequence"/>
</dbReference>
<evidence type="ECO:0000313" key="4">
    <source>
        <dbReference type="Proteomes" id="UP000254569"/>
    </source>
</evidence>
<gene>
    <name evidence="3" type="ORF">NCTC13296_03925</name>
</gene>
<evidence type="ECO:0000313" key="3">
    <source>
        <dbReference type="EMBL" id="SUE17026.1"/>
    </source>
</evidence>
<protein>
    <submittedName>
        <fullName evidence="3">Uncharacterized protein</fullName>
    </submittedName>
</protein>
<dbReference type="AlphaFoldDB" id="A0A379M5L2"/>
<reference evidence="3 4" key="1">
    <citation type="submission" date="2018-06" db="EMBL/GenBank/DDBJ databases">
        <authorList>
            <consortium name="Pathogen Informatics"/>
            <person name="Doyle S."/>
        </authorList>
    </citation>
    <scope>NUCLEOTIDE SEQUENCE [LARGE SCALE GENOMIC DNA]</scope>
    <source>
        <strain evidence="3 4">NCTC13296</strain>
    </source>
</reference>
<feature type="compositionally biased region" description="Acidic residues" evidence="1">
    <location>
        <begin position="10"/>
        <end position="23"/>
    </location>
</feature>
<proteinExistence type="predicted"/>
<keyword evidence="2" id="KW-0812">Transmembrane</keyword>
<organism evidence="3 4">
    <name type="scientific">Rhodococcus gordoniae</name>
    <dbReference type="NCBI Taxonomy" id="223392"/>
    <lineage>
        <taxon>Bacteria</taxon>
        <taxon>Bacillati</taxon>
        <taxon>Actinomycetota</taxon>
        <taxon>Actinomycetes</taxon>
        <taxon>Mycobacteriales</taxon>
        <taxon>Nocardiaceae</taxon>
        <taxon>Rhodococcus</taxon>
    </lineage>
</organism>
<dbReference type="RefSeq" id="WP_165369246.1">
    <property type="nucleotide sequence ID" value="NZ_CP101467.1"/>
</dbReference>
<feature type="transmembrane region" description="Helical" evidence="2">
    <location>
        <begin position="37"/>
        <end position="57"/>
    </location>
</feature>
<dbReference type="EMBL" id="UGVI01000001">
    <property type="protein sequence ID" value="SUE17026.1"/>
    <property type="molecule type" value="Genomic_DNA"/>
</dbReference>
<accession>A0A379M5L2</accession>
<keyword evidence="2" id="KW-1133">Transmembrane helix</keyword>
<keyword evidence="4" id="KW-1185">Reference proteome</keyword>